<evidence type="ECO:0000313" key="2">
    <source>
        <dbReference type="Proteomes" id="UP000031036"/>
    </source>
</evidence>
<dbReference type="EMBL" id="JPKZ01003146">
    <property type="protein sequence ID" value="KHN73155.1"/>
    <property type="molecule type" value="Genomic_DNA"/>
</dbReference>
<protein>
    <submittedName>
        <fullName evidence="1">Uncharacterized protein</fullName>
    </submittedName>
</protein>
<reference evidence="1 2" key="1">
    <citation type="submission" date="2014-11" db="EMBL/GenBank/DDBJ databases">
        <title>Genetic blueprint of the zoonotic pathogen Toxocara canis.</title>
        <authorList>
            <person name="Zhu X.-Q."/>
            <person name="Korhonen P.K."/>
            <person name="Cai H."/>
            <person name="Young N.D."/>
            <person name="Nejsum P."/>
            <person name="von Samson-Himmelstjerna G."/>
            <person name="Boag P.R."/>
            <person name="Tan P."/>
            <person name="Li Q."/>
            <person name="Min J."/>
            <person name="Yang Y."/>
            <person name="Wang X."/>
            <person name="Fang X."/>
            <person name="Hall R.S."/>
            <person name="Hofmann A."/>
            <person name="Sternberg P.W."/>
            <person name="Jex A.R."/>
            <person name="Gasser R.B."/>
        </authorList>
    </citation>
    <scope>NUCLEOTIDE SEQUENCE [LARGE SCALE GENOMIC DNA]</scope>
    <source>
        <strain evidence="1">PN_DK_2014</strain>
    </source>
</reference>
<gene>
    <name evidence="1" type="ORF">Tcan_15163</name>
</gene>
<accession>A0A0B2UWC4</accession>
<evidence type="ECO:0000313" key="1">
    <source>
        <dbReference type="EMBL" id="KHN73155.1"/>
    </source>
</evidence>
<organism evidence="1 2">
    <name type="scientific">Toxocara canis</name>
    <name type="common">Canine roundworm</name>
    <dbReference type="NCBI Taxonomy" id="6265"/>
    <lineage>
        <taxon>Eukaryota</taxon>
        <taxon>Metazoa</taxon>
        <taxon>Ecdysozoa</taxon>
        <taxon>Nematoda</taxon>
        <taxon>Chromadorea</taxon>
        <taxon>Rhabditida</taxon>
        <taxon>Spirurina</taxon>
        <taxon>Ascaridomorpha</taxon>
        <taxon>Ascaridoidea</taxon>
        <taxon>Toxocaridae</taxon>
        <taxon>Toxocara</taxon>
    </lineage>
</organism>
<dbReference type="AlphaFoldDB" id="A0A0B2UWC4"/>
<dbReference type="Proteomes" id="UP000031036">
    <property type="component" value="Unassembled WGS sequence"/>
</dbReference>
<proteinExistence type="predicted"/>
<sequence>MQAFRAFSDNEKDAIDLNGTPHHQMRNDVWEWNDLWERPDYLFAGDGYGIDDYDFGLRIGTGHPWGWAAGLGWQWGRKSQTLITNRFEVNNMSTAAINRCSSLHGSSHSISNNTSREPVSPRCCALSTENLKIATEIFVIVTGHKCFDLYSALAIKWQSRTEIALAKGLAKAIDRGDSNDFYDLSDFCNRLMALGSVRRKRKDDWRKWTKKEGSDKE</sequence>
<name>A0A0B2UWC4_TOXCA</name>
<keyword evidence="2" id="KW-1185">Reference proteome</keyword>
<comment type="caution">
    <text evidence="1">The sequence shown here is derived from an EMBL/GenBank/DDBJ whole genome shotgun (WGS) entry which is preliminary data.</text>
</comment>